<dbReference type="Proteomes" id="UP000250668">
    <property type="component" value="Unassembled WGS sequence"/>
</dbReference>
<accession>A0AB33ZV67</accession>
<gene>
    <name evidence="2" type="ORF">LJCM1025_12850</name>
</gene>
<sequence>MLANNICDVEEDVKIGRKTLPFYIGCKNALIVLCTYYVFSIYLFNSKHCLALPTLALGGLLTIPLVYHSTKTFV</sequence>
<evidence type="ECO:0000313" key="2">
    <source>
        <dbReference type="EMBL" id="GBA96957.1"/>
    </source>
</evidence>
<evidence type="ECO:0000313" key="3">
    <source>
        <dbReference type="Proteomes" id="UP000250668"/>
    </source>
</evidence>
<protein>
    <recommendedName>
        <fullName evidence="4">Prenyltransferase</fullName>
    </recommendedName>
</protein>
<keyword evidence="1" id="KW-0812">Transmembrane</keyword>
<comment type="caution">
    <text evidence="2">The sequence shown here is derived from an EMBL/GenBank/DDBJ whole genome shotgun (WGS) entry which is preliminary data.</text>
</comment>
<evidence type="ECO:0000256" key="1">
    <source>
        <dbReference type="SAM" id="Phobius"/>
    </source>
</evidence>
<organism evidence="2 3">
    <name type="scientific">Lactobacillus gasseri</name>
    <dbReference type="NCBI Taxonomy" id="1596"/>
    <lineage>
        <taxon>Bacteria</taxon>
        <taxon>Bacillati</taxon>
        <taxon>Bacillota</taxon>
        <taxon>Bacilli</taxon>
        <taxon>Lactobacillales</taxon>
        <taxon>Lactobacillaceae</taxon>
        <taxon>Lactobacillus</taxon>
    </lineage>
</organism>
<name>A0AB33ZV67_LACGS</name>
<proteinExistence type="predicted"/>
<feature type="transmembrane region" description="Helical" evidence="1">
    <location>
        <begin position="50"/>
        <end position="67"/>
    </location>
</feature>
<keyword evidence="1" id="KW-0472">Membrane</keyword>
<dbReference type="AlphaFoldDB" id="A0AB33ZV67"/>
<evidence type="ECO:0008006" key="4">
    <source>
        <dbReference type="Google" id="ProtNLM"/>
    </source>
</evidence>
<dbReference type="EMBL" id="BEXJ01000002">
    <property type="protein sequence ID" value="GBA96957.1"/>
    <property type="molecule type" value="Genomic_DNA"/>
</dbReference>
<keyword evidence="1" id="KW-1133">Transmembrane helix</keyword>
<reference evidence="2 3" key="1">
    <citation type="journal article" date="2018" name="Int. J. Syst. Evol. Microbiol.">
        <title>Lactobacillus paragasseri sp. nov., a sister taxon of Lactobacillus gasseri, based on whole-genome sequence analyses.</title>
        <authorList>
            <person name="Tanizawa Y."/>
            <person name="Tada I."/>
            <person name="Kobayashi H."/>
            <person name="Endo A."/>
            <person name="Maeno S."/>
            <person name="Toyoda A."/>
            <person name="Arita M."/>
            <person name="Nakamura Y."/>
            <person name="Sakamoto M."/>
            <person name="Ohkuma M."/>
            <person name="Tohno M."/>
        </authorList>
    </citation>
    <scope>NUCLEOTIDE SEQUENCE [LARGE SCALE GENOMIC DNA]</scope>
    <source>
        <strain evidence="2 3">JCM 1025</strain>
    </source>
</reference>
<feature type="transmembrane region" description="Helical" evidence="1">
    <location>
        <begin position="20"/>
        <end position="44"/>
    </location>
</feature>
<dbReference type="RefSeq" id="WP_370738455.1">
    <property type="nucleotide sequence ID" value="NZ_BEXJ01000002.1"/>
</dbReference>